<name>A0AAX3EPQ5_PAEUR</name>
<evidence type="ECO:0000256" key="1">
    <source>
        <dbReference type="SAM" id="MobiDB-lite"/>
    </source>
</evidence>
<keyword evidence="2" id="KW-1133">Transmembrane helix</keyword>
<feature type="transmembrane region" description="Helical" evidence="2">
    <location>
        <begin position="115"/>
        <end position="138"/>
    </location>
</feature>
<keyword evidence="3" id="KW-0614">Plasmid</keyword>
<evidence type="ECO:0000313" key="4">
    <source>
        <dbReference type="Proteomes" id="UP001163293"/>
    </source>
</evidence>
<feature type="transmembrane region" description="Helical" evidence="2">
    <location>
        <begin position="158"/>
        <end position="178"/>
    </location>
</feature>
<proteinExistence type="predicted"/>
<feature type="transmembrane region" description="Helical" evidence="2">
    <location>
        <begin position="406"/>
        <end position="426"/>
    </location>
</feature>
<feature type="transmembrane region" description="Helical" evidence="2">
    <location>
        <begin position="342"/>
        <end position="362"/>
    </location>
</feature>
<feature type="transmembrane region" description="Helical" evidence="2">
    <location>
        <begin position="185"/>
        <end position="204"/>
    </location>
</feature>
<feature type="transmembrane region" description="Helical" evidence="2">
    <location>
        <begin position="314"/>
        <end position="335"/>
    </location>
</feature>
<dbReference type="RefSeq" id="WP_264398880.1">
    <property type="nucleotide sequence ID" value="NZ_CP101183.1"/>
</dbReference>
<evidence type="ECO:0008006" key="5">
    <source>
        <dbReference type="Google" id="ProtNLM"/>
    </source>
</evidence>
<feature type="compositionally biased region" description="Polar residues" evidence="1">
    <location>
        <begin position="546"/>
        <end position="564"/>
    </location>
</feature>
<feature type="compositionally biased region" description="Polar residues" evidence="1">
    <location>
        <begin position="609"/>
        <end position="626"/>
    </location>
</feature>
<sequence length="705" mass="73816">MRNLATTAALPAQEAINAMLSWSRTQWMASRAWRITALSITAFVVLTVCHIVNISHAMADTGSGTNSANTFFLDLANQTDTHGIGVWQYTTLPLDYGQATTPGRMVRGFFLRLSWLLYTLVLFMVLAMVKFILDFTWLEWLLSPVILLTNTIRETFSLAGIMTLGLSVSALVIAFGFIRGRKAAAIVEFVAVVLIFGLASAPAVSNPTQLFEGDGSWIQNSRDYGVEAGNLTSQSDGGPAITGNPISAGIIDQTLRRPTQYIAFGSQLGGECADEFDAKMLDGADAEAVRKAVTGCSSEAKAANETDGWEAMGVMYIFATGTFAIMFLAGVFIVFIVKDATLALLGLVNVVIRAHLAVFPGGGRYAFINALGQMTVNIVMIGLYIWMLSAYLWLVNMISALVPESVLVMGNFIVGIAILTMVYTFFRLKRAGKNVASLIAKALGKTGLSSPPAPRQPSNLAQTIKRTGQRALGTKLGNAGSRRPPLRPPMRFAPVATAAAAAATGNAPGRGPANLARLALAAGAAATTGGTSLALQTASTAASFMGTPNASKETPTQDTNSSKATHGGIAAIAARSESATTTTLAKNAPGTKGIDTTGNRVAGAVSKMDASTQPAGEAPQTPQKPTSGPRHAGTAPKPEGTAPRPAQTPPAPLEGKIVDRVPNDVRRIPVYQAPEKASDSPTAPARAGAGLIRQQPPSMSGIIRG</sequence>
<accession>A0AAX3EPQ5</accession>
<feature type="compositionally biased region" description="Basic and acidic residues" evidence="1">
    <location>
        <begin position="656"/>
        <end position="667"/>
    </location>
</feature>
<keyword evidence="2" id="KW-0812">Transmembrane</keyword>
<dbReference type="Proteomes" id="UP001163293">
    <property type="component" value="Plasmid unnamed4"/>
</dbReference>
<evidence type="ECO:0000313" key="3">
    <source>
        <dbReference type="EMBL" id="UYW00116.1"/>
    </source>
</evidence>
<feature type="region of interest" description="Disordered" evidence="1">
    <location>
        <begin position="545"/>
        <end position="705"/>
    </location>
</feature>
<dbReference type="AlphaFoldDB" id="A0AAX3EPQ5"/>
<keyword evidence="4" id="KW-1185">Reference proteome</keyword>
<evidence type="ECO:0000256" key="2">
    <source>
        <dbReference type="SAM" id="Phobius"/>
    </source>
</evidence>
<keyword evidence="2" id="KW-0472">Membrane</keyword>
<organism evidence="3 4">
    <name type="scientific">Paenarthrobacter ureafaciens</name>
    <dbReference type="NCBI Taxonomy" id="37931"/>
    <lineage>
        <taxon>Bacteria</taxon>
        <taxon>Bacillati</taxon>
        <taxon>Actinomycetota</taxon>
        <taxon>Actinomycetes</taxon>
        <taxon>Micrococcales</taxon>
        <taxon>Micrococcaceae</taxon>
        <taxon>Paenarthrobacter</taxon>
    </lineage>
</organism>
<protein>
    <recommendedName>
        <fullName evidence="5">TrbL/VirB6 plasmid conjugal transfer protein</fullName>
    </recommendedName>
</protein>
<geneLocation type="plasmid" evidence="3 4">
    <name>unnamed4</name>
</geneLocation>
<dbReference type="EMBL" id="CP101189">
    <property type="protein sequence ID" value="UYW00116.1"/>
    <property type="molecule type" value="Genomic_DNA"/>
</dbReference>
<gene>
    <name evidence="3" type="ORF">NL394_23490</name>
</gene>
<feature type="transmembrane region" description="Helical" evidence="2">
    <location>
        <begin position="33"/>
        <end position="52"/>
    </location>
</feature>
<feature type="transmembrane region" description="Helical" evidence="2">
    <location>
        <begin position="374"/>
        <end position="394"/>
    </location>
</feature>
<reference evidence="3" key="1">
    <citation type="submission" date="2022-07" db="EMBL/GenBank/DDBJ databases">
        <authorList>
            <person name="Wu T."/>
        </authorList>
    </citation>
    <scope>NUCLEOTIDE SEQUENCE</scope>
    <source>
        <strain evidence="3">SD-1</strain>
        <plasmid evidence="3">unnamed4</plasmid>
    </source>
</reference>